<dbReference type="Pfam" id="PF22548">
    <property type="entry name" value="AEP-TOTE"/>
    <property type="match status" value="1"/>
</dbReference>
<evidence type="ECO:0000259" key="1">
    <source>
        <dbReference type="Pfam" id="PF22548"/>
    </source>
</evidence>
<dbReference type="InterPro" id="IPR054347">
    <property type="entry name" value="TOTE_primase"/>
</dbReference>
<dbReference type="CDD" id="cd18785">
    <property type="entry name" value="SF2_C"/>
    <property type="match status" value="1"/>
</dbReference>
<feature type="domain" description="TOTE conflict system primase" evidence="1">
    <location>
        <begin position="1"/>
        <end position="66"/>
    </location>
</feature>
<organism evidence="2 3">
    <name type="scientific">Aquibacillus rhizosphaerae</name>
    <dbReference type="NCBI Taxonomy" id="3051431"/>
    <lineage>
        <taxon>Bacteria</taxon>
        <taxon>Bacillati</taxon>
        <taxon>Bacillota</taxon>
        <taxon>Bacilli</taxon>
        <taxon>Bacillales</taxon>
        <taxon>Bacillaceae</taxon>
        <taxon>Aquibacillus</taxon>
    </lineage>
</organism>
<accession>A0ABT7L7Y2</accession>
<sequence length="224" mass="25844">MDSFDRMFPNQNQLSKGGFGNLIALPLQKQAKRKGNSVFVNDSFQEYADQWQYLSSIKKISEKQILHIVKNFSDEESPVKAKEKVENVNLPKEVTIVLNQVIQIPKSLLPSKILNELQKLAIFGNLEFFKAQATGKYVGEGFDDSRLDTLFLTMPISWKGTLQQYVGRLHRDHRDKDEVRVFDYVDSNVDVLQKMFEKRLKGYKSIGYSLSGENKEKSQQIQLF</sequence>
<dbReference type="Gene3D" id="3.40.50.300">
    <property type="entry name" value="P-loop containing nucleotide triphosphate hydrolases"/>
    <property type="match status" value="1"/>
</dbReference>
<dbReference type="EMBL" id="JASTZU010000051">
    <property type="protein sequence ID" value="MDL4841968.1"/>
    <property type="molecule type" value="Genomic_DNA"/>
</dbReference>
<dbReference type="RefSeq" id="WP_285933257.1">
    <property type="nucleotide sequence ID" value="NZ_JASTZU010000051.1"/>
</dbReference>
<dbReference type="SUPFAM" id="SSF52540">
    <property type="entry name" value="P-loop containing nucleoside triphosphate hydrolases"/>
    <property type="match status" value="1"/>
</dbReference>
<gene>
    <name evidence="2" type="ORF">QQS35_16140</name>
</gene>
<dbReference type="InterPro" id="IPR027417">
    <property type="entry name" value="P-loop_NTPase"/>
</dbReference>
<protein>
    <recommendedName>
        <fullName evidence="1">TOTE conflict system primase domain-containing protein</fullName>
    </recommendedName>
</protein>
<comment type="caution">
    <text evidence="2">The sequence shown here is derived from an EMBL/GenBank/DDBJ whole genome shotgun (WGS) entry which is preliminary data.</text>
</comment>
<evidence type="ECO:0000313" key="2">
    <source>
        <dbReference type="EMBL" id="MDL4841968.1"/>
    </source>
</evidence>
<evidence type="ECO:0000313" key="3">
    <source>
        <dbReference type="Proteomes" id="UP001235343"/>
    </source>
</evidence>
<reference evidence="2 3" key="1">
    <citation type="submission" date="2023-06" db="EMBL/GenBank/DDBJ databases">
        <title>Aquibacillus rhizosphaerae LR5S19.</title>
        <authorList>
            <person name="Sun J.-Q."/>
        </authorList>
    </citation>
    <scope>NUCLEOTIDE SEQUENCE [LARGE SCALE GENOMIC DNA]</scope>
    <source>
        <strain evidence="2 3">LR5S19</strain>
    </source>
</reference>
<keyword evidence="3" id="KW-1185">Reference proteome</keyword>
<proteinExistence type="predicted"/>
<dbReference type="Proteomes" id="UP001235343">
    <property type="component" value="Unassembled WGS sequence"/>
</dbReference>
<name>A0ABT7L7Y2_9BACI</name>